<feature type="region of interest" description="Disordered" evidence="1">
    <location>
        <begin position="36"/>
        <end position="55"/>
    </location>
</feature>
<dbReference type="EMBL" id="CAXIPU020000011">
    <property type="protein sequence ID" value="CAL1671560.1"/>
    <property type="molecule type" value="Genomic_DNA"/>
</dbReference>
<comment type="caution">
    <text evidence="2">The sequence shown here is derived from an EMBL/GenBank/DDBJ whole genome shotgun (WGS) entry which is preliminary data.</text>
</comment>
<dbReference type="Pfam" id="PF14223">
    <property type="entry name" value="Retrotran_gag_2"/>
    <property type="match status" value="1"/>
</dbReference>
<name>A0AAV2MWG0_9HYME</name>
<organism evidence="2 3">
    <name type="scientific">Lasius platythorax</name>
    <dbReference type="NCBI Taxonomy" id="488582"/>
    <lineage>
        <taxon>Eukaryota</taxon>
        <taxon>Metazoa</taxon>
        <taxon>Ecdysozoa</taxon>
        <taxon>Arthropoda</taxon>
        <taxon>Hexapoda</taxon>
        <taxon>Insecta</taxon>
        <taxon>Pterygota</taxon>
        <taxon>Neoptera</taxon>
        <taxon>Endopterygota</taxon>
        <taxon>Hymenoptera</taxon>
        <taxon>Apocrita</taxon>
        <taxon>Aculeata</taxon>
        <taxon>Formicoidea</taxon>
        <taxon>Formicidae</taxon>
        <taxon>Formicinae</taxon>
        <taxon>Lasius</taxon>
        <taxon>Lasius</taxon>
    </lineage>
</organism>
<proteinExistence type="predicted"/>
<keyword evidence="3" id="KW-1185">Reference proteome</keyword>
<feature type="non-terminal residue" evidence="2">
    <location>
        <position position="73"/>
    </location>
</feature>
<evidence type="ECO:0008006" key="4">
    <source>
        <dbReference type="Google" id="ProtNLM"/>
    </source>
</evidence>
<evidence type="ECO:0000256" key="1">
    <source>
        <dbReference type="SAM" id="MobiDB-lite"/>
    </source>
</evidence>
<evidence type="ECO:0000313" key="3">
    <source>
        <dbReference type="Proteomes" id="UP001497644"/>
    </source>
</evidence>
<gene>
    <name evidence="2" type="ORF">LPLAT_LOCUS1940</name>
</gene>
<evidence type="ECO:0000313" key="2">
    <source>
        <dbReference type="EMBL" id="CAL1671560.1"/>
    </source>
</evidence>
<sequence length="73" mass="8397">MEFSGNTTRIPLLSRDNYDTWKLRIQAIMVRNKTWPYASGRNPRPEPTADNSQAVAAWKDEDEKAKADLYLAI</sequence>
<reference evidence="2" key="1">
    <citation type="submission" date="2024-04" db="EMBL/GenBank/DDBJ databases">
        <authorList>
            <consortium name="Molecular Ecology Group"/>
        </authorList>
    </citation>
    <scope>NUCLEOTIDE SEQUENCE</scope>
</reference>
<accession>A0AAV2MWG0</accession>
<dbReference type="Proteomes" id="UP001497644">
    <property type="component" value="Unassembled WGS sequence"/>
</dbReference>
<protein>
    <recommendedName>
        <fullName evidence="4">DUF4219 domain-containing protein</fullName>
    </recommendedName>
</protein>
<dbReference type="AlphaFoldDB" id="A0AAV2MWG0"/>